<dbReference type="Proteomes" id="UP000199586">
    <property type="component" value="Unassembled WGS sequence"/>
</dbReference>
<protein>
    <submittedName>
        <fullName evidence="3">Uncharacterized protein</fullName>
    </submittedName>
</protein>
<feature type="chain" id="PRO_5011659306" evidence="2">
    <location>
        <begin position="24"/>
        <end position="84"/>
    </location>
</feature>
<reference evidence="3 4" key="1">
    <citation type="submission" date="2016-10" db="EMBL/GenBank/DDBJ databases">
        <authorList>
            <person name="de Groot N.N."/>
        </authorList>
    </citation>
    <scope>NUCLEOTIDE SEQUENCE [LARGE SCALE GENOMIC DNA]</scope>
    <source>
        <strain evidence="3 4">CGMCC 1.9113</strain>
    </source>
</reference>
<sequence length="84" mass="8144">MFRFKSLIAAAAASALVATPALAAGNSAQSLSVAHARAAAPPKAGEKIAEGSTATIVNIGILAALAAVVLLVVADDDGDDSDSN</sequence>
<keyword evidence="1" id="KW-0812">Transmembrane</keyword>
<organism evidence="3 4">
    <name type="scientific">Sphingomonas rubra</name>
    <dbReference type="NCBI Taxonomy" id="634430"/>
    <lineage>
        <taxon>Bacteria</taxon>
        <taxon>Pseudomonadati</taxon>
        <taxon>Pseudomonadota</taxon>
        <taxon>Alphaproteobacteria</taxon>
        <taxon>Sphingomonadales</taxon>
        <taxon>Sphingomonadaceae</taxon>
        <taxon>Sphingomonas</taxon>
    </lineage>
</organism>
<accession>A0A1I5U4P5</accession>
<evidence type="ECO:0000256" key="1">
    <source>
        <dbReference type="SAM" id="Phobius"/>
    </source>
</evidence>
<evidence type="ECO:0000313" key="4">
    <source>
        <dbReference type="Proteomes" id="UP000199586"/>
    </source>
</evidence>
<dbReference type="EMBL" id="FOXP01000010">
    <property type="protein sequence ID" value="SFP90230.1"/>
    <property type="molecule type" value="Genomic_DNA"/>
</dbReference>
<keyword evidence="1" id="KW-1133">Transmembrane helix</keyword>
<dbReference type="RefSeq" id="WP_093334077.1">
    <property type="nucleotide sequence ID" value="NZ_FOXP01000010.1"/>
</dbReference>
<dbReference type="AlphaFoldDB" id="A0A1I5U4P5"/>
<evidence type="ECO:0000313" key="3">
    <source>
        <dbReference type="EMBL" id="SFP90230.1"/>
    </source>
</evidence>
<name>A0A1I5U4P5_9SPHN</name>
<keyword evidence="2" id="KW-0732">Signal</keyword>
<evidence type="ECO:0000256" key="2">
    <source>
        <dbReference type="SAM" id="SignalP"/>
    </source>
</evidence>
<keyword evidence="1" id="KW-0472">Membrane</keyword>
<feature type="signal peptide" evidence="2">
    <location>
        <begin position="1"/>
        <end position="23"/>
    </location>
</feature>
<proteinExistence type="predicted"/>
<keyword evidence="4" id="KW-1185">Reference proteome</keyword>
<gene>
    <name evidence="3" type="ORF">SAMN04488241_110111</name>
</gene>
<feature type="transmembrane region" description="Helical" evidence="1">
    <location>
        <begin position="52"/>
        <end position="74"/>
    </location>
</feature>